<feature type="modified residue" description="Phosphohistidine" evidence="1">
    <location>
        <position position="55"/>
    </location>
</feature>
<evidence type="ECO:0000256" key="1">
    <source>
        <dbReference type="PROSITE-ProRule" id="PRU00110"/>
    </source>
</evidence>
<dbReference type="SUPFAM" id="SSF47226">
    <property type="entry name" value="Histidine-containing phosphotransfer domain, HPT domain"/>
    <property type="match status" value="1"/>
</dbReference>
<gene>
    <name evidence="3" type="ORF">GCM10022291_02090</name>
</gene>
<evidence type="ECO:0000313" key="4">
    <source>
        <dbReference type="Proteomes" id="UP001501496"/>
    </source>
</evidence>
<dbReference type="Gene3D" id="1.20.120.160">
    <property type="entry name" value="HPT domain"/>
    <property type="match status" value="1"/>
</dbReference>
<dbReference type="InterPro" id="IPR036641">
    <property type="entry name" value="HPT_dom_sf"/>
</dbReference>
<proteinExistence type="predicted"/>
<dbReference type="EMBL" id="BAABCA010000001">
    <property type="protein sequence ID" value="GAA4230889.1"/>
    <property type="molecule type" value="Genomic_DNA"/>
</dbReference>
<accession>A0ABP8BZ94</accession>
<keyword evidence="4" id="KW-1185">Reference proteome</keyword>
<protein>
    <submittedName>
        <fullName evidence="3">Hpt domain-containing protein</fullName>
    </submittedName>
</protein>
<evidence type="ECO:0000259" key="2">
    <source>
        <dbReference type="PROSITE" id="PS50894"/>
    </source>
</evidence>
<dbReference type="Proteomes" id="UP001501496">
    <property type="component" value="Unassembled WGS sequence"/>
</dbReference>
<name>A0ABP8BZ94_9FLAO</name>
<feature type="domain" description="HPt" evidence="2">
    <location>
        <begin position="16"/>
        <end position="105"/>
    </location>
</feature>
<reference evidence="4" key="1">
    <citation type="journal article" date="2019" name="Int. J. Syst. Evol. Microbiol.">
        <title>The Global Catalogue of Microorganisms (GCM) 10K type strain sequencing project: providing services to taxonomists for standard genome sequencing and annotation.</title>
        <authorList>
            <consortium name="The Broad Institute Genomics Platform"/>
            <consortium name="The Broad Institute Genome Sequencing Center for Infectious Disease"/>
            <person name="Wu L."/>
            <person name="Ma J."/>
        </authorList>
    </citation>
    <scope>NUCLEOTIDE SEQUENCE [LARGE SCALE GENOMIC DNA]</scope>
    <source>
        <strain evidence="4">JCM 17630</strain>
    </source>
</reference>
<evidence type="ECO:0000313" key="3">
    <source>
        <dbReference type="EMBL" id="GAA4230889.1"/>
    </source>
</evidence>
<keyword evidence="1" id="KW-0597">Phosphoprotein</keyword>
<comment type="caution">
    <text evidence="3">The sequence shown here is derived from an EMBL/GenBank/DDBJ whole genome shotgun (WGS) entry which is preliminary data.</text>
</comment>
<dbReference type="InterPro" id="IPR008207">
    <property type="entry name" value="Sig_transdc_His_kin_Hpt_dom"/>
</dbReference>
<dbReference type="PROSITE" id="PS50894">
    <property type="entry name" value="HPT"/>
    <property type="match status" value="1"/>
</dbReference>
<organism evidence="3 4">
    <name type="scientific">Postechiella marina</name>
    <dbReference type="NCBI Taxonomy" id="943941"/>
    <lineage>
        <taxon>Bacteria</taxon>
        <taxon>Pseudomonadati</taxon>
        <taxon>Bacteroidota</taxon>
        <taxon>Flavobacteriia</taxon>
        <taxon>Flavobacteriales</taxon>
        <taxon>Flavobacteriaceae</taxon>
        <taxon>Postechiella</taxon>
    </lineage>
</organism>
<dbReference type="RefSeq" id="WP_344786076.1">
    <property type="nucleotide sequence ID" value="NZ_BAABCA010000001.1"/>
</dbReference>
<sequence length="105" mass="12201">MEQPNLSYIESMSGGDKSFEKKIIDIVKKEFPEEVKTYRENSNSDNFKLMAENVHKLKHKISILGLEKSYDTATAFENDLFDGDISLKEEFESILNLMQNYLNEL</sequence>